<dbReference type="RefSeq" id="WP_380506686.1">
    <property type="nucleotide sequence ID" value="NZ_JBHEZX010000004.1"/>
</dbReference>
<dbReference type="InterPro" id="IPR012093">
    <property type="entry name" value="Pirin"/>
</dbReference>
<evidence type="ECO:0000313" key="4">
    <source>
        <dbReference type="EMBL" id="MFC1409959.1"/>
    </source>
</evidence>
<name>A0ABV6V8C3_9ACTN</name>
<dbReference type="Proteomes" id="UP001592582">
    <property type="component" value="Unassembled WGS sequence"/>
</dbReference>
<protein>
    <submittedName>
        <fullName evidence="4">Pirin family protein</fullName>
    </submittedName>
</protein>
<reference evidence="4 5" key="1">
    <citation type="submission" date="2024-09" db="EMBL/GenBank/DDBJ databases">
        <authorList>
            <person name="Lee S.D."/>
        </authorList>
    </citation>
    <scope>NUCLEOTIDE SEQUENCE [LARGE SCALE GENOMIC DNA]</scope>
    <source>
        <strain evidence="4 5">N1-1</strain>
    </source>
</reference>
<dbReference type="PANTHER" id="PTHR43212">
    <property type="entry name" value="QUERCETIN 2,3-DIOXYGENASE"/>
    <property type="match status" value="1"/>
</dbReference>
<organism evidence="4 5">
    <name type="scientific">Streptacidiphilus alkalitolerans</name>
    <dbReference type="NCBI Taxonomy" id="3342712"/>
    <lineage>
        <taxon>Bacteria</taxon>
        <taxon>Bacillati</taxon>
        <taxon>Actinomycetota</taxon>
        <taxon>Actinomycetes</taxon>
        <taxon>Kitasatosporales</taxon>
        <taxon>Streptomycetaceae</taxon>
        <taxon>Streptacidiphilus</taxon>
    </lineage>
</organism>
<comment type="caution">
    <text evidence="4">The sequence shown here is derived from an EMBL/GenBank/DDBJ whole genome shotgun (WGS) entry which is preliminary data.</text>
</comment>
<gene>
    <name evidence="4" type="ORF">ACEZDG_11810</name>
</gene>
<dbReference type="InterPro" id="IPR003829">
    <property type="entry name" value="Pirin_N_dom"/>
</dbReference>
<sequence>MADHDPPPAALTVHRADQRYRSAPEDGVDTRHAFSFAGHYDPENTHFGALLACNEETLAPGAGFAPHRHRDTEIVSWVVEGALSHRDDHGHAAVVRPGRVQYLSAGAGVRHSEGNVGGAEGPVRFVQFWLQPDEFGAPPRYGLRAAPAGPGLHPLAEGTELRRADAALHLLRLGPYAPLPALPAAAYRYLHLVRGGLGFRTATGPRGVGRELGPGDSLRLSGPAEPVDPVAGPAGVEALLWVMGSALRFG</sequence>
<feature type="domain" description="Pirin N-terminal" evidence="3">
    <location>
        <begin position="24"/>
        <end position="130"/>
    </location>
</feature>
<evidence type="ECO:0000256" key="1">
    <source>
        <dbReference type="ARBA" id="ARBA00008416"/>
    </source>
</evidence>
<keyword evidence="5" id="KW-1185">Reference proteome</keyword>
<dbReference type="InterPro" id="IPR011051">
    <property type="entry name" value="RmlC_Cupin_sf"/>
</dbReference>
<proteinExistence type="inferred from homology"/>
<evidence type="ECO:0000259" key="3">
    <source>
        <dbReference type="Pfam" id="PF02678"/>
    </source>
</evidence>
<dbReference type="EMBL" id="JBHEZX010000004">
    <property type="protein sequence ID" value="MFC1409959.1"/>
    <property type="molecule type" value="Genomic_DNA"/>
</dbReference>
<dbReference type="SUPFAM" id="SSF51182">
    <property type="entry name" value="RmlC-like cupins"/>
    <property type="match status" value="1"/>
</dbReference>
<dbReference type="Gene3D" id="2.60.120.10">
    <property type="entry name" value="Jelly Rolls"/>
    <property type="match status" value="1"/>
</dbReference>
<dbReference type="PANTHER" id="PTHR43212:SF3">
    <property type="entry name" value="QUERCETIN 2,3-DIOXYGENASE"/>
    <property type="match status" value="1"/>
</dbReference>
<comment type="similarity">
    <text evidence="1 2">Belongs to the pirin family.</text>
</comment>
<evidence type="ECO:0000313" key="5">
    <source>
        <dbReference type="Proteomes" id="UP001592582"/>
    </source>
</evidence>
<evidence type="ECO:0000256" key="2">
    <source>
        <dbReference type="RuleBase" id="RU003457"/>
    </source>
</evidence>
<dbReference type="InterPro" id="IPR014710">
    <property type="entry name" value="RmlC-like_jellyroll"/>
</dbReference>
<dbReference type="Pfam" id="PF02678">
    <property type="entry name" value="Pirin"/>
    <property type="match status" value="1"/>
</dbReference>
<accession>A0ABV6V8C3</accession>